<proteinExistence type="predicted"/>
<evidence type="ECO:0000256" key="1">
    <source>
        <dbReference type="PROSITE-ProRule" id="PRU00176"/>
    </source>
</evidence>
<keyword evidence="5" id="KW-1185">Reference proteome</keyword>
<name>A0A7J0H213_9ERIC</name>
<dbReference type="CDD" id="cd12394">
    <property type="entry name" value="RRM1_RBM34"/>
    <property type="match status" value="1"/>
</dbReference>
<feature type="compositionally biased region" description="Basic residues" evidence="2">
    <location>
        <begin position="51"/>
        <end position="60"/>
    </location>
</feature>
<evidence type="ECO:0000313" key="5">
    <source>
        <dbReference type="Proteomes" id="UP000585474"/>
    </source>
</evidence>
<dbReference type="GO" id="GO:0003723">
    <property type="term" value="F:RNA binding"/>
    <property type="evidence" value="ECO:0007669"/>
    <property type="project" value="UniProtKB-UniRule"/>
</dbReference>
<dbReference type="InterPro" id="IPR000504">
    <property type="entry name" value="RRM_dom"/>
</dbReference>
<organism evidence="4 5">
    <name type="scientific">Actinidia rufa</name>
    <dbReference type="NCBI Taxonomy" id="165716"/>
    <lineage>
        <taxon>Eukaryota</taxon>
        <taxon>Viridiplantae</taxon>
        <taxon>Streptophyta</taxon>
        <taxon>Embryophyta</taxon>
        <taxon>Tracheophyta</taxon>
        <taxon>Spermatophyta</taxon>
        <taxon>Magnoliopsida</taxon>
        <taxon>eudicotyledons</taxon>
        <taxon>Gunneridae</taxon>
        <taxon>Pentapetalae</taxon>
        <taxon>asterids</taxon>
        <taxon>Ericales</taxon>
        <taxon>Actinidiaceae</taxon>
        <taxon>Actinidia</taxon>
    </lineage>
</organism>
<keyword evidence="1" id="KW-0694">RNA-binding</keyword>
<comment type="caution">
    <text evidence="4">The sequence shown here is derived from an EMBL/GenBank/DDBJ whole genome shotgun (WGS) entry which is preliminary data.</text>
</comment>
<dbReference type="Gene3D" id="3.30.70.330">
    <property type="match status" value="1"/>
</dbReference>
<feature type="compositionally biased region" description="Polar residues" evidence="2">
    <location>
        <begin position="254"/>
        <end position="264"/>
    </location>
</feature>
<dbReference type="EMBL" id="BJWL01000026">
    <property type="protein sequence ID" value="GFZ17127.1"/>
    <property type="molecule type" value="Genomic_DNA"/>
</dbReference>
<reference evidence="4 5" key="1">
    <citation type="submission" date="2019-07" db="EMBL/GenBank/DDBJ databases">
        <title>De Novo Assembly of kiwifruit Actinidia rufa.</title>
        <authorList>
            <person name="Sugita-Konishi S."/>
            <person name="Sato K."/>
            <person name="Mori E."/>
            <person name="Abe Y."/>
            <person name="Kisaki G."/>
            <person name="Hamano K."/>
            <person name="Suezawa K."/>
            <person name="Otani M."/>
            <person name="Fukuda T."/>
            <person name="Manabe T."/>
            <person name="Gomi K."/>
            <person name="Tabuchi M."/>
            <person name="Akimitsu K."/>
            <person name="Kataoka I."/>
        </authorList>
    </citation>
    <scope>NUCLEOTIDE SEQUENCE [LARGE SCALE GENOMIC DNA]</scope>
    <source>
        <strain evidence="5">cv. Fuchu</strain>
    </source>
</reference>
<dbReference type="InterPro" id="IPR012677">
    <property type="entry name" value="Nucleotide-bd_a/b_plait_sf"/>
</dbReference>
<evidence type="ECO:0000259" key="3">
    <source>
        <dbReference type="PROSITE" id="PS50102"/>
    </source>
</evidence>
<accession>A0A7J0H213</accession>
<dbReference type="InterPro" id="IPR035979">
    <property type="entry name" value="RBD_domain_sf"/>
</dbReference>
<dbReference type="SUPFAM" id="SSF54928">
    <property type="entry name" value="RNA-binding domain, RBD"/>
    <property type="match status" value="1"/>
</dbReference>
<dbReference type="PROSITE" id="PS50102">
    <property type="entry name" value="RRM"/>
    <property type="match status" value="1"/>
</dbReference>
<sequence length="317" mass="34784">MDEPKPSDFGLGSEERGEGKSPDLGFKSMELLKQDVGVELNGTASLDAVRTGKRRGKKRKRDELEAEYEAGSNGVVMNGEGLGGRVGEKRKKADDPVAMMVSEEGSDEETKLLRTVFVGNLPLKVKKKALFKEFSQFGEIESVTITIPSVPLLNNKKPRKGAVIQKKINDAGGRVHAYIVFKMEQAARASLSHNMAVGEEMYQLFSGIKDVESSIGAIQVIRDSDQTLHRLKGKAHRLERDDSPFKKLAVDLTTPDSSNKANTESESKRKRPAVAARKANVLKGGGVLKQARGKRKLESATPETLHPYKRSRDFAPV</sequence>
<dbReference type="OrthoDB" id="442677at2759"/>
<evidence type="ECO:0000313" key="4">
    <source>
        <dbReference type="EMBL" id="GFZ17127.1"/>
    </source>
</evidence>
<dbReference type="AlphaFoldDB" id="A0A7J0H213"/>
<dbReference type="Proteomes" id="UP000585474">
    <property type="component" value="Unassembled WGS sequence"/>
</dbReference>
<dbReference type="Pfam" id="PF00076">
    <property type="entry name" value="RRM_1"/>
    <property type="match status" value="1"/>
</dbReference>
<feature type="domain" description="RRM" evidence="3">
    <location>
        <begin position="114"/>
        <end position="207"/>
    </location>
</feature>
<feature type="region of interest" description="Disordered" evidence="2">
    <location>
        <begin position="1"/>
        <end position="25"/>
    </location>
</feature>
<gene>
    <name evidence="4" type="ORF">Acr_26g0003970</name>
</gene>
<feature type="region of interest" description="Disordered" evidence="2">
    <location>
        <begin position="252"/>
        <end position="317"/>
    </location>
</feature>
<feature type="region of interest" description="Disordered" evidence="2">
    <location>
        <begin position="43"/>
        <end position="66"/>
    </location>
</feature>
<evidence type="ECO:0000256" key="2">
    <source>
        <dbReference type="SAM" id="MobiDB-lite"/>
    </source>
</evidence>
<protein>
    <submittedName>
        <fullName evidence="4">RNA-binding (RRM/RBD/RNP motifs) family protein</fullName>
    </submittedName>
</protein>